<dbReference type="InterPro" id="IPR036366">
    <property type="entry name" value="PGBDSf"/>
</dbReference>
<dbReference type="InterPro" id="IPR002477">
    <property type="entry name" value="Peptidoglycan-bd-like"/>
</dbReference>
<sequence length="167" mass="17248">MSVPSTIQQGATGDDVRWLQYCLVRLTLEYRDVDGVFGARTKDAVEEFQAAEGLTVDGIVGHSTWTRLRGGDRRPPVLSGGAEGTVVKALQTTLNQGRGELTPPGTAVLATDGVFGPATAHTVQAAQQVAGVPHDGVVGLQTWALPLHALGAVLAGACAVREPGVTA</sequence>
<gene>
    <name evidence="2" type="ORF">CLV34_2850</name>
</gene>
<evidence type="ECO:0000259" key="1">
    <source>
        <dbReference type="Pfam" id="PF01471"/>
    </source>
</evidence>
<dbReference type="InterPro" id="IPR036365">
    <property type="entry name" value="PGBD-like_sf"/>
</dbReference>
<dbReference type="Proteomes" id="UP000231586">
    <property type="component" value="Unassembled WGS sequence"/>
</dbReference>
<keyword evidence="2" id="KW-0378">Hydrolase</keyword>
<dbReference type="Gene3D" id="1.10.101.10">
    <property type="entry name" value="PGBD-like superfamily/PGBD"/>
    <property type="match status" value="2"/>
</dbReference>
<evidence type="ECO:0000313" key="2">
    <source>
        <dbReference type="EMBL" id="PJI85666.1"/>
    </source>
</evidence>
<protein>
    <submittedName>
        <fullName evidence="2">Peptidoglycan hydrolase-like protein with peptidoglycan-binding domain</fullName>
    </submittedName>
</protein>
<feature type="domain" description="Peptidoglycan binding-like" evidence="1">
    <location>
        <begin position="85"/>
        <end position="144"/>
    </location>
</feature>
<proteinExistence type="predicted"/>
<dbReference type="OrthoDB" id="8210007at2"/>
<reference evidence="2 3" key="1">
    <citation type="submission" date="2017-11" db="EMBL/GenBank/DDBJ databases">
        <title>Genomic Encyclopedia of Archaeal and Bacterial Type Strains, Phase II (KMG-II): From Individual Species to Whole Genera.</title>
        <authorList>
            <person name="Goeker M."/>
        </authorList>
    </citation>
    <scope>NUCLEOTIDE SEQUENCE [LARGE SCALE GENOMIC DNA]</scope>
    <source>
        <strain evidence="2 3">DSM 22413</strain>
    </source>
</reference>
<dbReference type="SUPFAM" id="SSF47090">
    <property type="entry name" value="PGBD-like"/>
    <property type="match status" value="2"/>
</dbReference>
<dbReference type="EMBL" id="PGTZ01000011">
    <property type="protein sequence ID" value="PJI85666.1"/>
    <property type="molecule type" value="Genomic_DNA"/>
</dbReference>
<dbReference type="GO" id="GO:0016787">
    <property type="term" value="F:hydrolase activity"/>
    <property type="evidence" value="ECO:0007669"/>
    <property type="project" value="UniProtKB-KW"/>
</dbReference>
<accession>A0A2M8W412</accession>
<comment type="caution">
    <text evidence="2">The sequence shown here is derived from an EMBL/GenBank/DDBJ whole genome shotgun (WGS) entry which is preliminary data.</text>
</comment>
<organism evidence="2 3">
    <name type="scientific">Luteimicrobium subarcticum</name>
    <dbReference type="NCBI Taxonomy" id="620910"/>
    <lineage>
        <taxon>Bacteria</taxon>
        <taxon>Bacillati</taxon>
        <taxon>Actinomycetota</taxon>
        <taxon>Actinomycetes</taxon>
        <taxon>Micrococcales</taxon>
        <taxon>Luteimicrobium</taxon>
    </lineage>
</organism>
<dbReference type="RefSeq" id="WP_100350946.1">
    <property type="nucleotide sequence ID" value="NZ_PGTZ01000011.1"/>
</dbReference>
<feature type="domain" description="Peptidoglycan binding-like" evidence="1">
    <location>
        <begin position="12"/>
        <end position="68"/>
    </location>
</feature>
<dbReference type="AlphaFoldDB" id="A0A2M8W412"/>
<name>A0A2M8W412_9MICO</name>
<keyword evidence="3" id="KW-1185">Reference proteome</keyword>
<evidence type="ECO:0000313" key="3">
    <source>
        <dbReference type="Proteomes" id="UP000231586"/>
    </source>
</evidence>
<dbReference type="Pfam" id="PF01471">
    <property type="entry name" value="PG_binding_1"/>
    <property type="match status" value="2"/>
</dbReference>